<feature type="transmembrane region" description="Helical" evidence="2">
    <location>
        <begin position="556"/>
        <end position="579"/>
    </location>
</feature>
<dbReference type="AlphaFoldDB" id="A0A5A8C472"/>
<dbReference type="GO" id="GO:0022857">
    <property type="term" value="F:transmembrane transporter activity"/>
    <property type="evidence" value="ECO:0007669"/>
    <property type="project" value="InterPro"/>
</dbReference>
<dbReference type="InterPro" id="IPR036259">
    <property type="entry name" value="MFS_trans_sf"/>
</dbReference>
<protein>
    <recommendedName>
        <fullName evidence="5">Major facilitator superfamily (MFS) profile domain-containing protein</fullName>
    </recommendedName>
</protein>
<feature type="transmembrane region" description="Helical" evidence="2">
    <location>
        <begin position="467"/>
        <end position="494"/>
    </location>
</feature>
<keyword evidence="2" id="KW-0812">Transmembrane</keyword>
<feature type="transmembrane region" description="Helical" evidence="2">
    <location>
        <begin position="414"/>
        <end position="431"/>
    </location>
</feature>
<organism evidence="3 4">
    <name type="scientific">Cafeteria roenbergensis</name>
    <name type="common">Marine flagellate</name>
    <dbReference type="NCBI Taxonomy" id="33653"/>
    <lineage>
        <taxon>Eukaryota</taxon>
        <taxon>Sar</taxon>
        <taxon>Stramenopiles</taxon>
        <taxon>Bigyra</taxon>
        <taxon>Opalozoa</taxon>
        <taxon>Bicosoecida</taxon>
        <taxon>Cafeteriaceae</taxon>
        <taxon>Cafeteria</taxon>
    </lineage>
</organism>
<dbReference type="EMBL" id="VLTN01000068">
    <property type="protein sequence ID" value="KAA0147329.1"/>
    <property type="molecule type" value="Genomic_DNA"/>
</dbReference>
<feature type="compositionally biased region" description="Gly residues" evidence="1">
    <location>
        <begin position="327"/>
        <end position="336"/>
    </location>
</feature>
<evidence type="ECO:0000256" key="1">
    <source>
        <dbReference type="SAM" id="MobiDB-lite"/>
    </source>
</evidence>
<keyword evidence="2" id="KW-1133">Transmembrane helix</keyword>
<feature type="transmembrane region" description="Helical" evidence="2">
    <location>
        <begin position="443"/>
        <end position="461"/>
    </location>
</feature>
<gene>
    <name evidence="3" type="ORF">FNF29_07397</name>
</gene>
<name>A0A5A8C472_CAFRO</name>
<reference evidence="3 4" key="1">
    <citation type="submission" date="2019-07" db="EMBL/GenBank/DDBJ databases">
        <title>Genomes of Cafeteria roenbergensis.</title>
        <authorList>
            <person name="Fischer M.G."/>
            <person name="Hackl T."/>
            <person name="Roman M."/>
        </authorList>
    </citation>
    <scope>NUCLEOTIDE SEQUENCE [LARGE SCALE GENOMIC DNA]</scope>
    <source>
        <strain evidence="3 4">BVI</strain>
    </source>
</reference>
<keyword evidence="4" id="KW-1185">Reference proteome</keyword>
<feature type="transmembrane region" description="Helical" evidence="2">
    <location>
        <begin position="374"/>
        <end position="394"/>
    </location>
</feature>
<feature type="transmembrane region" description="Helical" evidence="2">
    <location>
        <begin position="34"/>
        <end position="62"/>
    </location>
</feature>
<feature type="compositionally biased region" description="Polar residues" evidence="1">
    <location>
        <begin position="339"/>
        <end position="348"/>
    </location>
</feature>
<feature type="transmembrane region" description="Helical" evidence="2">
    <location>
        <begin position="191"/>
        <end position="210"/>
    </location>
</feature>
<feature type="transmembrane region" description="Helical" evidence="2">
    <location>
        <begin position="122"/>
        <end position="145"/>
    </location>
</feature>
<evidence type="ECO:0000313" key="3">
    <source>
        <dbReference type="EMBL" id="KAA0147329.1"/>
    </source>
</evidence>
<feature type="transmembrane region" description="Helical" evidence="2">
    <location>
        <begin position="98"/>
        <end position="116"/>
    </location>
</feature>
<dbReference type="PANTHER" id="PTHR23534:SF1">
    <property type="entry name" value="MAJOR FACILITATOR SUPERFAMILY PROTEIN"/>
    <property type="match status" value="1"/>
</dbReference>
<evidence type="ECO:0000313" key="4">
    <source>
        <dbReference type="Proteomes" id="UP000323011"/>
    </source>
</evidence>
<feature type="transmembrane region" description="Helical" evidence="2">
    <location>
        <begin position="157"/>
        <end position="179"/>
    </location>
</feature>
<sequence>MAHAEESGPSPASAAEKPAAGKVSSCASPRWRNIGLLSAAWCFAVCALFINVSSTAVAARLFGHDGLATLPIGLYQLVSTGSLAAIARLSSAWGRRRVYVLVLGLAMAGAALAAVAAELESIGLLTVAAALQGPAFAAATSFRFVAVEFAGADNREAALSITVLGGAVGAIGPFLSAWLRTALPQQFVGSFIAMVGIYVVELAVVMGVALERVEGAALRSSEHGKLPSAAASRAARGEDVGVEAGEVELRSVSGSVPAVAFAGQAASKGKADPAELERAADPEAGSSLITAGASRADAAGGADEGGAGGELEADAKSDAASPDAGSSAGGLDGGVAGRPSSTGVSRGGSTMDAGGEADLRPAPARALRPVWSTALNFGFLGAAAVSSLTYVSMASLMNATPLVMLQEGLVFDDTVIAVAGHLLGMYLPSLFSGRLAKRMGPEMLAVLGCAVQAAGNAWFLGGTDLGTFVGAIVVVGVGWNFAYVGASAIIPGLVDELVSADMALLGAQGKHSAAAAASRAKAIKAFLIGLFDTLNLLGTAVVSLATGALLDSLGPSAFWLVWLGVSVGIFIFSVIYATVRARCG</sequence>
<dbReference type="Gene3D" id="1.20.1250.20">
    <property type="entry name" value="MFS general substrate transporter like domains"/>
    <property type="match status" value="2"/>
</dbReference>
<evidence type="ECO:0008006" key="5">
    <source>
        <dbReference type="Google" id="ProtNLM"/>
    </source>
</evidence>
<dbReference type="PANTHER" id="PTHR23534">
    <property type="entry name" value="MFS PERMEASE"/>
    <property type="match status" value="1"/>
</dbReference>
<dbReference type="Proteomes" id="UP000323011">
    <property type="component" value="Unassembled WGS sequence"/>
</dbReference>
<evidence type="ECO:0000256" key="2">
    <source>
        <dbReference type="SAM" id="Phobius"/>
    </source>
</evidence>
<proteinExistence type="predicted"/>
<feature type="region of interest" description="Disordered" evidence="1">
    <location>
        <begin position="295"/>
        <end position="357"/>
    </location>
</feature>
<accession>A0A5A8C472</accession>
<comment type="caution">
    <text evidence="3">The sequence shown here is derived from an EMBL/GenBank/DDBJ whole genome shotgun (WGS) entry which is preliminary data.</text>
</comment>
<dbReference type="SUPFAM" id="SSF103473">
    <property type="entry name" value="MFS general substrate transporter"/>
    <property type="match status" value="1"/>
</dbReference>
<feature type="transmembrane region" description="Helical" evidence="2">
    <location>
        <begin position="525"/>
        <end position="550"/>
    </location>
</feature>
<keyword evidence="2" id="KW-0472">Membrane</keyword>
<feature type="transmembrane region" description="Helical" evidence="2">
    <location>
        <begin position="68"/>
        <end position="86"/>
    </location>
</feature>
<dbReference type="Pfam" id="PF07690">
    <property type="entry name" value="MFS_1"/>
    <property type="match status" value="1"/>
</dbReference>
<dbReference type="InterPro" id="IPR011701">
    <property type="entry name" value="MFS"/>
</dbReference>